<evidence type="ECO:0000256" key="2">
    <source>
        <dbReference type="SAM" id="SignalP"/>
    </source>
</evidence>
<gene>
    <name evidence="3" type="ORF">DFR28_102599</name>
</gene>
<dbReference type="FunCoup" id="A0A395JR40">
    <property type="interactions" value="38"/>
</dbReference>
<reference evidence="3 4" key="1">
    <citation type="submission" date="2018-06" db="EMBL/GenBank/DDBJ databases">
        <title>Genomic Encyclopedia of Type Strains, Phase IV (KMG-IV): sequencing the most valuable type-strain genomes for metagenomic binning, comparative biology and taxonomic classification.</title>
        <authorList>
            <person name="Goeker M."/>
        </authorList>
    </citation>
    <scope>NUCLEOTIDE SEQUENCE [LARGE SCALE GENOMIC DNA]</scope>
    <source>
        <strain evidence="3 4">DSM 24032</strain>
    </source>
</reference>
<dbReference type="Proteomes" id="UP000253083">
    <property type="component" value="Unassembled WGS sequence"/>
</dbReference>
<evidence type="ECO:0000256" key="1">
    <source>
        <dbReference type="SAM" id="MobiDB-lite"/>
    </source>
</evidence>
<protein>
    <submittedName>
        <fullName evidence="3">Uncharacterized protein DUF3300</fullName>
    </submittedName>
</protein>
<proteinExistence type="predicted"/>
<dbReference type="OrthoDB" id="197257at2"/>
<name>A0A395JR40_9GAMM</name>
<feature type="compositionally biased region" description="Polar residues" evidence="1">
    <location>
        <begin position="307"/>
        <end position="319"/>
    </location>
</feature>
<evidence type="ECO:0000313" key="4">
    <source>
        <dbReference type="Proteomes" id="UP000253083"/>
    </source>
</evidence>
<accession>A0A395JR40</accession>
<evidence type="ECO:0000313" key="3">
    <source>
        <dbReference type="EMBL" id="RBP51180.1"/>
    </source>
</evidence>
<feature type="compositionally biased region" description="Polar residues" evidence="1">
    <location>
        <begin position="407"/>
        <end position="432"/>
    </location>
</feature>
<feature type="compositionally biased region" description="Polar residues" evidence="1">
    <location>
        <begin position="343"/>
        <end position="363"/>
    </location>
</feature>
<comment type="caution">
    <text evidence="3">The sequence shown here is derived from an EMBL/GenBank/DDBJ whole genome shotgun (WGS) entry which is preliminary data.</text>
</comment>
<dbReference type="PANTHER" id="PTHR40269:SF1">
    <property type="entry name" value="OUTER MEMBRANE PROTEIN"/>
    <property type="match status" value="1"/>
</dbReference>
<feature type="compositionally biased region" description="Polar residues" evidence="1">
    <location>
        <begin position="389"/>
        <end position="400"/>
    </location>
</feature>
<feature type="compositionally biased region" description="Low complexity" evidence="1">
    <location>
        <begin position="329"/>
        <end position="338"/>
    </location>
</feature>
<dbReference type="AlphaFoldDB" id="A0A395JR40"/>
<feature type="chain" id="PRO_5017317430" evidence="2">
    <location>
        <begin position="29"/>
        <end position="458"/>
    </location>
</feature>
<dbReference type="Pfam" id="PF11737">
    <property type="entry name" value="DUF3300"/>
    <property type="match status" value="1"/>
</dbReference>
<dbReference type="InterPro" id="IPR021728">
    <property type="entry name" value="DUF3300"/>
</dbReference>
<feature type="compositionally biased region" description="Basic and acidic residues" evidence="1">
    <location>
        <begin position="447"/>
        <end position="458"/>
    </location>
</feature>
<dbReference type="PANTHER" id="PTHR40269">
    <property type="entry name" value="OUTER MEMBRANE PROTEIN-RELATED"/>
    <property type="match status" value="1"/>
</dbReference>
<keyword evidence="2" id="KW-0732">Signal</keyword>
<feature type="region of interest" description="Disordered" evidence="1">
    <location>
        <begin position="293"/>
        <end position="458"/>
    </location>
</feature>
<sequence length="458" mass="53860">MTLHKLFQNFSLMTAFILLMCGSVMSHAQDSELSDELLSEAEMEQLLAPIALYPDTILSHILIASTYPLEVIQAERWTSANPNLDATAAVNAVEDQDWDPSVRALVAFPQILQRMSQDVDWTQSLGEAFLADESRVLASVQTLRRLAQEHGSLAEMDKVTVSQDEDSIVIESREREIVYVPYYDTRSVYGAWRWAHYDPVFWDYPFHDAYYARRHPSSFYWGPRVSVSFGFFFNTLHWHNRNVVRIPDRYYRNRQYYGYRELVNHRNGIRWTHSPQHRRGVVYRNRHLRDAYRDGNKHRQYRENRPRQQQVRTRLNQHQGDGLERHRAQTQAARNAANRRSELNTQPQQRRSNTVNRPRQQVISERDQRRIQTPSNRNYRSIPDKQTRSARPTPTVTASPRSVVVPQRTNTAPRKPQAQPQTQSKPPSNTVKRQVQQRRTSSQHRQRQVDRSQRANPR</sequence>
<feature type="compositionally biased region" description="Basic and acidic residues" evidence="1">
    <location>
        <begin position="293"/>
        <end position="306"/>
    </location>
</feature>
<dbReference type="EMBL" id="QNRT01000002">
    <property type="protein sequence ID" value="RBP51180.1"/>
    <property type="molecule type" value="Genomic_DNA"/>
</dbReference>
<feature type="signal peptide" evidence="2">
    <location>
        <begin position="1"/>
        <end position="28"/>
    </location>
</feature>
<dbReference type="InParanoid" id="A0A395JR40"/>
<organism evidence="3 4">
    <name type="scientific">Arenicella xantha</name>
    <dbReference type="NCBI Taxonomy" id="644221"/>
    <lineage>
        <taxon>Bacteria</taxon>
        <taxon>Pseudomonadati</taxon>
        <taxon>Pseudomonadota</taxon>
        <taxon>Gammaproteobacteria</taxon>
        <taxon>Arenicellales</taxon>
        <taxon>Arenicellaceae</taxon>
        <taxon>Arenicella</taxon>
    </lineage>
</organism>
<keyword evidence="4" id="KW-1185">Reference proteome</keyword>